<keyword evidence="2" id="KW-1185">Reference proteome</keyword>
<reference evidence="1 2" key="1">
    <citation type="submission" date="2017-02" db="EMBL/GenBank/DDBJ databases">
        <authorList>
            <person name="Peterson S.W."/>
        </authorList>
    </citation>
    <scope>NUCLEOTIDE SEQUENCE [LARGE SCALE GENOMIC DNA]</scope>
    <source>
        <strain evidence="1 2">CIP104813</strain>
    </source>
</reference>
<dbReference type="AlphaFoldDB" id="A0A1X6X5Q1"/>
<accession>A0A1X6X5Q1</accession>
<evidence type="ECO:0000313" key="1">
    <source>
        <dbReference type="EMBL" id="SLM94436.1"/>
    </source>
</evidence>
<evidence type="ECO:0000313" key="2">
    <source>
        <dbReference type="Proteomes" id="UP000195981"/>
    </source>
</evidence>
<dbReference type="OrthoDB" id="4791868at2"/>
<protein>
    <submittedName>
        <fullName evidence="1">Uncharacterized protein</fullName>
    </submittedName>
</protein>
<proteinExistence type="predicted"/>
<dbReference type="RefSeq" id="WP_087104867.1">
    <property type="nucleotide sequence ID" value="NZ_FWFG01000099.1"/>
</dbReference>
<gene>
    <name evidence="1" type="ORF">FM110_11325</name>
</gene>
<organism evidence="1 2">
    <name type="scientific">Brachybacterium nesterenkovii</name>
    <dbReference type="NCBI Taxonomy" id="47847"/>
    <lineage>
        <taxon>Bacteria</taxon>
        <taxon>Bacillati</taxon>
        <taxon>Actinomycetota</taxon>
        <taxon>Actinomycetes</taxon>
        <taxon>Micrococcales</taxon>
        <taxon>Dermabacteraceae</taxon>
        <taxon>Brachybacterium</taxon>
    </lineage>
</organism>
<dbReference type="Proteomes" id="UP000195981">
    <property type="component" value="Unassembled WGS sequence"/>
</dbReference>
<name>A0A1X6X5Q1_9MICO</name>
<dbReference type="EMBL" id="FWFG01000099">
    <property type="protein sequence ID" value="SLM94436.1"/>
    <property type="molecule type" value="Genomic_DNA"/>
</dbReference>
<sequence length="207" mass="22762">MTAVPERGTCLRLPLTDAPGDAAELRVLADVDRDLAPHAPTDRRWPLSLLPGACLVEVSLGSRLVLPGAWVRSGDVGTLPVTGRRRVRVEDLRMPAVVLGEGSEAVLAWGETVWPLPFDDSVAIPAVCRPDVHSLARLRRLALISLGRQEDVALTLWRDPSFEVPWHDVRLVRRARWWFAMAQVPSGMRYADAARAQGLDVGRFLAA</sequence>